<evidence type="ECO:0000313" key="12">
    <source>
        <dbReference type="Proteomes" id="UP001143486"/>
    </source>
</evidence>
<keyword evidence="7" id="KW-0869">Chloride channel</keyword>
<dbReference type="AlphaFoldDB" id="A0A9W6IJE6"/>
<organism evidence="11 12">
    <name type="scientific">Maricaulis virginensis</name>
    <dbReference type="NCBI Taxonomy" id="144022"/>
    <lineage>
        <taxon>Bacteria</taxon>
        <taxon>Pseudomonadati</taxon>
        <taxon>Pseudomonadota</taxon>
        <taxon>Alphaproteobacteria</taxon>
        <taxon>Maricaulales</taxon>
        <taxon>Maricaulaceae</taxon>
        <taxon>Maricaulis</taxon>
    </lineage>
</organism>
<dbReference type="PRINTS" id="PR00762">
    <property type="entry name" value="CLCHANNEL"/>
</dbReference>
<evidence type="ECO:0000256" key="9">
    <source>
        <dbReference type="ARBA" id="ARBA00023303"/>
    </source>
</evidence>
<dbReference type="InterPro" id="IPR050368">
    <property type="entry name" value="ClC-type_chloride_channel"/>
</dbReference>
<evidence type="ECO:0000256" key="7">
    <source>
        <dbReference type="ARBA" id="ARBA00023173"/>
    </source>
</evidence>
<gene>
    <name evidence="11" type="ORF">GCM10017621_09290</name>
</gene>
<keyword evidence="2" id="KW-0813">Transport</keyword>
<dbReference type="GO" id="GO:0005254">
    <property type="term" value="F:chloride channel activity"/>
    <property type="evidence" value="ECO:0007669"/>
    <property type="project" value="UniProtKB-KW"/>
</dbReference>
<dbReference type="Pfam" id="PF00654">
    <property type="entry name" value="Voltage_CLC"/>
    <property type="match status" value="1"/>
</dbReference>
<reference evidence="11" key="2">
    <citation type="submission" date="2023-01" db="EMBL/GenBank/DDBJ databases">
        <authorList>
            <person name="Sun Q."/>
            <person name="Evtushenko L."/>
        </authorList>
    </citation>
    <scope>NUCLEOTIDE SEQUENCE</scope>
    <source>
        <strain evidence="11">VKM B-1513</strain>
    </source>
</reference>
<evidence type="ECO:0000256" key="5">
    <source>
        <dbReference type="ARBA" id="ARBA00023065"/>
    </source>
</evidence>
<keyword evidence="4 10" id="KW-1133">Transmembrane helix</keyword>
<evidence type="ECO:0000313" key="11">
    <source>
        <dbReference type="EMBL" id="GLK51421.1"/>
    </source>
</evidence>
<keyword evidence="3 10" id="KW-0812">Transmembrane</keyword>
<keyword evidence="8" id="KW-0868">Chloride</keyword>
<evidence type="ECO:0000256" key="3">
    <source>
        <dbReference type="ARBA" id="ARBA00022692"/>
    </source>
</evidence>
<feature type="transmembrane region" description="Helical" evidence="10">
    <location>
        <begin position="380"/>
        <end position="407"/>
    </location>
</feature>
<name>A0A9W6IJE6_9PROT</name>
<comment type="caution">
    <text evidence="11">The sequence shown here is derived from an EMBL/GenBank/DDBJ whole genome shotgun (WGS) entry which is preliminary data.</text>
</comment>
<keyword evidence="6 10" id="KW-0472">Membrane</keyword>
<evidence type="ECO:0000256" key="6">
    <source>
        <dbReference type="ARBA" id="ARBA00023136"/>
    </source>
</evidence>
<keyword evidence="9" id="KW-0407">Ion channel</keyword>
<dbReference type="Proteomes" id="UP001143486">
    <property type="component" value="Unassembled WGS sequence"/>
</dbReference>
<evidence type="ECO:0000256" key="2">
    <source>
        <dbReference type="ARBA" id="ARBA00022448"/>
    </source>
</evidence>
<feature type="transmembrane region" description="Helical" evidence="10">
    <location>
        <begin position="25"/>
        <end position="50"/>
    </location>
</feature>
<proteinExistence type="predicted"/>
<dbReference type="Gene3D" id="1.10.3080.10">
    <property type="entry name" value="Clc chloride channel"/>
    <property type="match status" value="1"/>
</dbReference>
<accession>A0A9W6IJE6</accession>
<protein>
    <submittedName>
        <fullName evidence="11">Chloride channel protein</fullName>
    </submittedName>
</protein>
<comment type="subcellular location">
    <subcellularLocation>
        <location evidence="1">Membrane</location>
        <topology evidence="1">Multi-pass membrane protein</topology>
    </subcellularLocation>
</comment>
<dbReference type="InterPro" id="IPR014743">
    <property type="entry name" value="Cl-channel_core"/>
</dbReference>
<dbReference type="PANTHER" id="PTHR43427:SF6">
    <property type="entry name" value="CHLORIDE CHANNEL PROTEIN CLC-E"/>
    <property type="match status" value="1"/>
</dbReference>
<sequence>MSDSDGQSWLGQIAKAFRDGRGPALWVLGIGVGLVAGYATLALRLGISAVERGAFGVTEIHLASAASHLPAWRVILIPLAAGCVIAAMLWLGKRWNLSPDTRGKGVADVLEARAVNAGRIDLKSGLYSAIMSAISLGGGASAGREGPAVHLGATLASQFGKWLDMPARGSRILLACGAAAAVSASFNAPVAGALFAFEVVLGHYALRTIAPVASSSIVGALIVRHHFGQDPVFGLPEMAAASVWDFPAAAALGFAAAGLAIVFNRGAIFLPARLGQWMERMHLPVWLLPIPGGLLIGLIALIAPEILGVGYEATSNALRGEYAFQQLILFIVLKTLATVLSLGFRFAGGVFSPSMYLGAMLGAAFGIALSAILGEHTAGPAFFAVIGMGAVSGAVLGAPLSTTLIVFELTTSYEASVAVLLAVSLATVLSQSALGGSLFQLQVQRKGYDLSGGSSRLVLQTVRVRDVLVPLDDWGKSEIPDKTCVFEDDTLGRALGVLDAEQVDGAAVRQRTGEQAIIGWIAKADAQAAYARRLAEISEEEHR</sequence>
<feature type="transmembrane region" description="Helical" evidence="10">
    <location>
        <begin position="172"/>
        <end position="197"/>
    </location>
</feature>
<feature type="transmembrane region" description="Helical" evidence="10">
    <location>
        <begin position="71"/>
        <end position="91"/>
    </location>
</feature>
<dbReference type="EMBL" id="BSFE01000002">
    <property type="protein sequence ID" value="GLK51421.1"/>
    <property type="molecule type" value="Genomic_DNA"/>
</dbReference>
<dbReference type="RefSeq" id="WP_271185803.1">
    <property type="nucleotide sequence ID" value="NZ_BSFE01000002.1"/>
</dbReference>
<dbReference type="CDD" id="cd00400">
    <property type="entry name" value="Voltage_gated_ClC"/>
    <property type="match status" value="1"/>
</dbReference>
<evidence type="ECO:0000256" key="1">
    <source>
        <dbReference type="ARBA" id="ARBA00004141"/>
    </source>
</evidence>
<feature type="transmembrane region" description="Helical" evidence="10">
    <location>
        <begin position="243"/>
        <end position="263"/>
    </location>
</feature>
<feature type="transmembrane region" description="Helical" evidence="10">
    <location>
        <begin position="323"/>
        <end position="344"/>
    </location>
</feature>
<evidence type="ECO:0000256" key="10">
    <source>
        <dbReference type="SAM" id="Phobius"/>
    </source>
</evidence>
<feature type="transmembrane region" description="Helical" evidence="10">
    <location>
        <begin position="283"/>
        <end position="303"/>
    </location>
</feature>
<evidence type="ECO:0000256" key="4">
    <source>
        <dbReference type="ARBA" id="ARBA00022989"/>
    </source>
</evidence>
<keyword evidence="12" id="KW-1185">Reference proteome</keyword>
<dbReference type="InterPro" id="IPR001807">
    <property type="entry name" value="ClC"/>
</dbReference>
<dbReference type="GO" id="GO:0034707">
    <property type="term" value="C:chloride channel complex"/>
    <property type="evidence" value="ECO:0007669"/>
    <property type="project" value="UniProtKB-KW"/>
</dbReference>
<evidence type="ECO:0000256" key="8">
    <source>
        <dbReference type="ARBA" id="ARBA00023214"/>
    </source>
</evidence>
<feature type="transmembrane region" description="Helical" evidence="10">
    <location>
        <begin position="356"/>
        <end position="374"/>
    </location>
</feature>
<keyword evidence="5" id="KW-0406">Ion transport</keyword>
<dbReference type="SUPFAM" id="SSF81340">
    <property type="entry name" value="Clc chloride channel"/>
    <property type="match status" value="1"/>
</dbReference>
<feature type="transmembrane region" description="Helical" evidence="10">
    <location>
        <begin position="419"/>
        <end position="439"/>
    </location>
</feature>
<reference evidence="11" key="1">
    <citation type="journal article" date="2014" name="Int. J. Syst. Evol. Microbiol.">
        <title>Complete genome sequence of Corynebacterium casei LMG S-19264T (=DSM 44701T), isolated from a smear-ripened cheese.</title>
        <authorList>
            <consortium name="US DOE Joint Genome Institute (JGI-PGF)"/>
            <person name="Walter F."/>
            <person name="Albersmeier A."/>
            <person name="Kalinowski J."/>
            <person name="Ruckert C."/>
        </authorList>
    </citation>
    <scope>NUCLEOTIDE SEQUENCE</scope>
    <source>
        <strain evidence="11">VKM B-1513</strain>
    </source>
</reference>
<dbReference type="PANTHER" id="PTHR43427">
    <property type="entry name" value="CHLORIDE CHANNEL PROTEIN CLC-E"/>
    <property type="match status" value="1"/>
</dbReference>